<feature type="coiled-coil region" evidence="1">
    <location>
        <begin position="831"/>
        <end position="871"/>
    </location>
</feature>
<feature type="compositionally biased region" description="Polar residues" evidence="2">
    <location>
        <begin position="1045"/>
        <end position="1054"/>
    </location>
</feature>
<evidence type="ECO:0000313" key="4">
    <source>
        <dbReference type="Proteomes" id="UP000039865"/>
    </source>
</evidence>
<feature type="compositionally biased region" description="Polar residues" evidence="2">
    <location>
        <begin position="139"/>
        <end position="148"/>
    </location>
</feature>
<evidence type="ECO:0000313" key="3">
    <source>
        <dbReference type="EMBL" id="CDW74514.1"/>
    </source>
</evidence>
<dbReference type="InParanoid" id="A0A078A157"/>
<evidence type="ECO:0000256" key="1">
    <source>
        <dbReference type="SAM" id="Coils"/>
    </source>
</evidence>
<protein>
    <submittedName>
        <fullName evidence="3">Uncharacterized protein</fullName>
    </submittedName>
</protein>
<keyword evidence="1" id="KW-0175">Coiled coil</keyword>
<sequence length="1366" mass="159233">MMPSQKIINRDSVEIDISKDLEQLKRIMMSMNINNNDRQQLTNLFCQMATNKEAMYSETLKVQNGLTKLDGITESLLMNQDFLSNIQDETRMIFKYIKDQETEMKENVENVQEALGFATNQNNQGKNIEGDSSRRNGYDSPTFTGSNSNRKKDQSSPRWNIKTESPRNRPQQSFKSQVPQIQLQKASVVNEQSNKVPGGEVLRLTAFLREWDQQELLSNYDIENYANELWMTTKQFEEDLKKHYIVYKNHIQSLDRNHKKREQVLRDKFDFYTEAQERALTQLKMNIGAIKEQYEMQLCDYQSFLFNQHIPFDDINELVRMDNIDTKNDISATDAYIKQLQKCIRSLKLDVKRLETQLIYQKKEIQSNVLKVQSYKEQLGKVQELRNYGLAYQCFGQSTLVQHATERSNNALNFATLNTNNQKNVNADILEGVQLISNETVRQFKQIQMNYKGLETLDGTLKNKDKDKDQIKRLPLQRRQSLLSPGRQSLKRKNTQNLVKIKKSKFQSTLQMPEPEFTVARNEEQSSRLSNQRQQSQASIHSGQQNINHQRSLKRNRYGSNIENSYDKYAIDFEAYKDEDDRLTFRQGNFLIPLIEKALNQNLPKDAQMEIVNQISVEKLIKKINLITKEKIFNTRKSTDKFFYPIHDLIDIVYGNEKNEVIGFQINPKMARLMFIKGLHDECNLRGVETAFFDHFKSKVRDLYLCLNMQMPEDENFKYEKLIDSCDDPQKALELPIENFYATNLKDILDEDDENYHEKKIVLSLEMFLDQLCGKFKDLIQIQYDTQLKAFNQLRDYDRNPANGGDQNPRLNEKFKLQINFDEIFMDEKTLNEMKNTLKRLTNKLSRKKALQQSNEQIEDFDENQNQIDQQQRKDQIVKNENQMVQKYQSLMKPLDEVLASIIEEAQRNGIFIENVSFDQFLAAAVREEDQAYTLETITNFLGQLREIISQNPNFSTILLKGKGKPIFEERRIILSKEEKKNYYAAKIEDLDRLIKKNKPSKSKQSSKQNITQDSGKEKTSTGGAILKGSSLVGEQQKRRLAQNMNLTIQQVSNKPKDKNAEEERKLAIPEKLNPLERKKTILLQQSRKQVNKFLLNNEDQQQTFPSPKKMNESSVDLKLAQNQFGNDDSVKPFTQQRPKRKSILNQSILVNPVFSNFSVLSASYQSTDIQSSNRDHPGLQSGAENQTVISQEAIIDQYQHELTINTKRTDIEVQDKKQKNSGGLNLSQFDFPFQRPKKIDTKAQKEEKPSRRKIPLTLPNSPREDQQQNTSPRRSRKVRNSLILIEDISTELLVPQQLESTFTKQKTIVSPDQSGFFSVRNKKQKLKRKELNANVKIDLGMLTQRIQSTQNNSLSMEFQPQKQQL</sequence>
<feature type="compositionally biased region" description="Basic and acidic residues" evidence="2">
    <location>
        <begin position="1055"/>
        <end position="1064"/>
    </location>
</feature>
<feature type="region of interest" description="Disordered" evidence="2">
    <location>
        <begin position="1045"/>
        <end position="1064"/>
    </location>
</feature>
<feature type="region of interest" description="Disordered" evidence="2">
    <location>
        <begin position="996"/>
        <end position="1034"/>
    </location>
</feature>
<feature type="region of interest" description="Disordered" evidence="2">
    <location>
        <begin position="519"/>
        <end position="559"/>
    </location>
</feature>
<evidence type="ECO:0000256" key="2">
    <source>
        <dbReference type="SAM" id="MobiDB-lite"/>
    </source>
</evidence>
<proteinExistence type="predicted"/>
<organism evidence="3 4">
    <name type="scientific">Stylonychia lemnae</name>
    <name type="common">Ciliate</name>
    <dbReference type="NCBI Taxonomy" id="5949"/>
    <lineage>
        <taxon>Eukaryota</taxon>
        <taxon>Sar</taxon>
        <taxon>Alveolata</taxon>
        <taxon>Ciliophora</taxon>
        <taxon>Intramacronucleata</taxon>
        <taxon>Spirotrichea</taxon>
        <taxon>Stichotrichia</taxon>
        <taxon>Sporadotrichida</taxon>
        <taxon>Oxytrichidae</taxon>
        <taxon>Stylonychinae</taxon>
        <taxon>Stylonychia</taxon>
    </lineage>
</organism>
<dbReference type="EMBL" id="CCKQ01003393">
    <property type="protein sequence ID" value="CDW74514.1"/>
    <property type="molecule type" value="Genomic_DNA"/>
</dbReference>
<gene>
    <name evidence="3" type="primary">Contig13659.g14569</name>
    <name evidence="3" type="ORF">STYLEM_3494</name>
</gene>
<feature type="compositionally biased region" description="Polar residues" evidence="2">
    <location>
        <begin position="168"/>
        <end position="179"/>
    </location>
</feature>
<accession>A0A078A157</accession>
<feature type="compositionally biased region" description="Basic and acidic residues" evidence="2">
    <location>
        <begin position="128"/>
        <end position="137"/>
    </location>
</feature>
<feature type="region of interest" description="Disordered" evidence="2">
    <location>
        <begin position="1236"/>
        <end position="1279"/>
    </location>
</feature>
<feature type="region of interest" description="Disordered" evidence="2">
    <location>
        <begin position="116"/>
        <end position="179"/>
    </location>
</feature>
<keyword evidence="4" id="KW-1185">Reference proteome</keyword>
<dbReference type="Proteomes" id="UP000039865">
    <property type="component" value="Unassembled WGS sequence"/>
</dbReference>
<feature type="compositionally biased region" description="Low complexity" evidence="2">
    <location>
        <begin position="527"/>
        <end position="539"/>
    </location>
</feature>
<feature type="compositionally biased region" description="Basic and acidic residues" evidence="2">
    <location>
        <begin position="1238"/>
        <end position="1250"/>
    </location>
</feature>
<name>A0A078A157_STYLE</name>
<feature type="compositionally biased region" description="Polar residues" evidence="2">
    <location>
        <begin position="540"/>
        <end position="550"/>
    </location>
</feature>
<reference evidence="3 4" key="1">
    <citation type="submission" date="2014-06" db="EMBL/GenBank/DDBJ databases">
        <authorList>
            <person name="Swart Estienne"/>
        </authorList>
    </citation>
    <scope>NUCLEOTIDE SEQUENCE [LARGE SCALE GENOMIC DNA]</scope>
    <source>
        <strain evidence="3 4">130c</strain>
    </source>
</reference>